<evidence type="ECO:0000313" key="8">
    <source>
        <dbReference type="EMBL" id="GAK46507.1"/>
    </source>
</evidence>
<dbReference type="InterPro" id="IPR000847">
    <property type="entry name" value="LysR_HTH_N"/>
</dbReference>
<dbReference type="InterPro" id="IPR037402">
    <property type="entry name" value="YidZ_PBP2"/>
</dbReference>
<dbReference type="InterPro" id="IPR005119">
    <property type="entry name" value="LysR_subst-bd"/>
</dbReference>
<dbReference type="PANTHER" id="PTHR30118:SF6">
    <property type="entry name" value="HTH-TYPE TRANSCRIPTIONAL REGULATOR LEUO"/>
    <property type="match status" value="1"/>
</dbReference>
<evidence type="ECO:0000259" key="7">
    <source>
        <dbReference type="PROSITE" id="PS50931"/>
    </source>
</evidence>
<evidence type="ECO:0000256" key="2">
    <source>
        <dbReference type="ARBA" id="ARBA00022458"/>
    </source>
</evidence>
<evidence type="ECO:0000256" key="1">
    <source>
        <dbReference type="ARBA" id="ARBA00009437"/>
    </source>
</evidence>
<keyword evidence="3" id="KW-0678">Repressor</keyword>
<dbReference type="SUPFAM" id="SSF46785">
    <property type="entry name" value="Winged helix' DNA-binding domain"/>
    <property type="match status" value="1"/>
</dbReference>
<organism evidence="8 9">
    <name type="scientific">Tepidicaulis marinus</name>
    <dbReference type="NCBI Taxonomy" id="1333998"/>
    <lineage>
        <taxon>Bacteria</taxon>
        <taxon>Pseudomonadati</taxon>
        <taxon>Pseudomonadota</taxon>
        <taxon>Alphaproteobacteria</taxon>
        <taxon>Hyphomicrobiales</taxon>
        <taxon>Parvibaculaceae</taxon>
        <taxon>Tepidicaulis</taxon>
    </lineage>
</organism>
<dbReference type="eggNOG" id="COG0583">
    <property type="taxonomic scope" value="Bacteria"/>
</dbReference>
<evidence type="ECO:0000256" key="3">
    <source>
        <dbReference type="ARBA" id="ARBA00022491"/>
    </source>
</evidence>
<evidence type="ECO:0000256" key="5">
    <source>
        <dbReference type="ARBA" id="ARBA00023125"/>
    </source>
</evidence>
<keyword evidence="4" id="KW-0805">Transcription regulation</keyword>
<dbReference type="AlphaFoldDB" id="A0A081BEN9"/>
<sequence>MNLRSVDLNLLTIFDAIMAERHMTRAASRLGMTQPAISNALSRLRALTGDPLFVRTAQGMAPTPRAKSLAPQIHQALETIRMSLEERSSFDPATASRTFTLAVGDYVEAMLMPALVKRLRDLGPGTHLVLQPQAGATLEKELKEGTVDLVWDSMPIDRPGFESEEIFADGITCVMAAGHRHAKDELTAELYAALDHVRLTPTHTYVHTFDEFARRQGIKRNFAVEVPRLLSMLFMVAETDLAATVPARVARRFAPLLDLTLKPVPMDLPKSYFYQSWHSSQNTDPGHQWLRAALKDITEAAYHASP</sequence>
<dbReference type="RefSeq" id="WP_045449187.1">
    <property type="nucleotide sequence ID" value="NZ_BBIO01000020.1"/>
</dbReference>
<proteinExistence type="inferred from homology"/>
<keyword evidence="5" id="KW-0238">DNA-binding</keyword>
<name>A0A081BEN9_9HYPH</name>
<comment type="similarity">
    <text evidence="1">Belongs to the LysR transcriptional regulatory family.</text>
</comment>
<keyword evidence="2" id="KW-0536">Nodulation</keyword>
<dbReference type="PRINTS" id="PR00039">
    <property type="entry name" value="HTHLYSR"/>
</dbReference>
<dbReference type="InterPro" id="IPR050389">
    <property type="entry name" value="LysR-type_TF"/>
</dbReference>
<dbReference type="STRING" id="1333998.M2A_3006"/>
<dbReference type="Proteomes" id="UP000028702">
    <property type="component" value="Unassembled WGS sequence"/>
</dbReference>
<dbReference type="PANTHER" id="PTHR30118">
    <property type="entry name" value="HTH-TYPE TRANSCRIPTIONAL REGULATOR LEUO-RELATED"/>
    <property type="match status" value="1"/>
</dbReference>
<dbReference type="CDD" id="cd08417">
    <property type="entry name" value="PBP2_Nitroaromatics_like"/>
    <property type="match status" value="1"/>
</dbReference>
<dbReference type="Gene3D" id="3.40.190.10">
    <property type="entry name" value="Periplasmic binding protein-like II"/>
    <property type="match status" value="2"/>
</dbReference>
<evidence type="ECO:0000313" key="9">
    <source>
        <dbReference type="Proteomes" id="UP000028702"/>
    </source>
</evidence>
<evidence type="ECO:0000256" key="4">
    <source>
        <dbReference type="ARBA" id="ARBA00023015"/>
    </source>
</evidence>
<dbReference type="GO" id="GO:0003677">
    <property type="term" value="F:DNA binding"/>
    <property type="evidence" value="ECO:0007669"/>
    <property type="project" value="UniProtKB-KW"/>
</dbReference>
<keyword evidence="6" id="KW-0804">Transcription</keyword>
<dbReference type="InterPro" id="IPR036388">
    <property type="entry name" value="WH-like_DNA-bd_sf"/>
</dbReference>
<comment type="caution">
    <text evidence="8">The sequence shown here is derived from an EMBL/GenBank/DDBJ whole genome shotgun (WGS) entry which is preliminary data.</text>
</comment>
<dbReference type="GO" id="GO:0003700">
    <property type="term" value="F:DNA-binding transcription factor activity"/>
    <property type="evidence" value="ECO:0007669"/>
    <property type="project" value="InterPro"/>
</dbReference>
<accession>A0A081BEN9</accession>
<reference evidence="8 9" key="1">
    <citation type="submission" date="2014-07" db="EMBL/GenBank/DDBJ databases">
        <title>Tepidicaulis marinum gen. nov., sp. nov., a novel marine bacterium denitrifying nitrate to nitrous oxide strictly under microaerobic conditions.</title>
        <authorList>
            <person name="Takeuchi M."/>
            <person name="Yamagishi T."/>
            <person name="Kamagata Y."/>
            <person name="Oshima K."/>
            <person name="Hattori M."/>
            <person name="Katayama T."/>
            <person name="Hanada S."/>
            <person name="Tamaki H."/>
            <person name="Marumo K."/>
            <person name="Maeda H."/>
            <person name="Nedachi M."/>
            <person name="Iwasaki W."/>
            <person name="Suwa Y."/>
            <person name="Sakata S."/>
        </authorList>
    </citation>
    <scope>NUCLEOTIDE SEQUENCE [LARGE SCALE GENOMIC DNA]</scope>
    <source>
        <strain evidence="8 9">MA2</strain>
    </source>
</reference>
<keyword evidence="9" id="KW-1185">Reference proteome</keyword>
<dbReference type="SUPFAM" id="SSF53850">
    <property type="entry name" value="Periplasmic binding protein-like II"/>
    <property type="match status" value="1"/>
</dbReference>
<protein>
    <submittedName>
        <fullName evidence="8">Transcriptional regulator, LysR family</fullName>
    </submittedName>
</protein>
<gene>
    <name evidence="8" type="ORF">M2A_3006</name>
</gene>
<dbReference type="EMBL" id="BBIO01000020">
    <property type="protein sequence ID" value="GAK46507.1"/>
    <property type="molecule type" value="Genomic_DNA"/>
</dbReference>
<dbReference type="Pfam" id="PF03466">
    <property type="entry name" value="LysR_substrate"/>
    <property type="match status" value="1"/>
</dbReference>
<evidence type="ECO:0000256" key="6">
    <source>
        <dbReference type="ARBA" id="ARBA00023163"/>
    </source>
</evidence>
<dbReference type="InterPro" id="IPR036390">
    <property type="entry name" value="WH_DNA-bd_sf"/>
</dbReference>
<feature type="domain" description="HTH lysR-type" evidence="7">
    <location>
        <begin position="6"/>
        <end position="63"/>
    </location>
</feature>
<dbReference type="Gene3D" id="1.10.10.10">
    <property type="entry name" value="Winged helix-like DNA-binding domain superfamily/Winged helix DNA-binding domain"/>
    <property type="match status" value="1"/>
</dbReference>
<dbReference type="Pfam" id="PF00126">
    <property type="entry name" value="HTH_1"/>
    <property type="match status" value="1"/>
</dbReference>
<dbReference type="PROSITE" id="PS50931">
    <property type="entry name" value="HTH_LYSR"/>
    <property type="match status" value="1"/>
</dbReference>